<dbReference type="PANTHER" id="PTHR43727">
    <property type="entry name" value="DIAMINOPIMELATE DECARBOXYLASE"/>
    <property type="match status" value="1"/>
</dbReference>
<dbReference type="Gene3D" id="2.40.37.10">
    <property type="entry name" value="Lyase, Ornithine Decarboxylase, Chain A, domain 1"/>
    <property type="match status" value="1"/>
</dbReference>
<dbReference type="Gene3D" id="3.20.20.10">
    <property type="entry name" value="Alanine racemase"/>
    <property type="match status" value="1"/>
</dbReference>
<evidence type="ECO:0000256" key="3">
    <source>
        <dbReference type="PIRSR" id="PIRSR600183-50"/>
    </source>
</evidence>
<dbReference type="PRINTS" id="PR01179">
    <property type="entry name" value="ODADCRBXLASE"/>
</dbReference>
<dbReference type="PRINTS" id="PR01182">
    <property type="entry name" value="ORNDCRBXLASE"/>
</dbReference>
<keyword evidence="2 3" id="KW-0663">Pyridoxal phosphate</keyword>
<dbReference type="SUPFAM" id="SSF51419">
    <property type="entry name" value="PLP-binding barrel"/>
    <property type="match status" value="1"/>
</dbReference>
<evidence type="ECO:0000256" key="1">
    <source>
        <dbReference type="ARBA" id="ARBA00001933"/>
    </source>
</evidence>
<reference evidence="5" key="1">
    <citation type="submission" date="2024-07" db="EMBL/GenBank/DDBJ databases">
        <authorList>
            <person name="Yu S.T."/>
        </authorList>
    </citation>
    <scope>NUCLEOTIDE SEQUENCE</scope>
    <source>
        <strain evidence="5">R35</strain>
    </source>
</reference>
<dbReference type="GO" id="GO:0009089">
    <property type="term" value="P:lysine biosynthetic process via diaminopimelate"/>
    <property type="evidence" value="ECO:0007669"/>
    <property type="project" value="TreeGrafter"/>
</dbReference>
<dbReference type="InterPro" id="IPR029066">
    <property type="entry name" value="PLP-binding_barrel"/>
</dbReference>
<name>A0AB39SAG4_9ACTN</name>
<feature type="active site" description="Proton donor" evidence="3">
    <location>
        <position position="363"/>
    </location>
</feature>
<evidence type="ECO:0000256" key="2">
    <source>
        <dbReference type="ARBA" id="ARBA00022898"/>
    </source>
</evidence>
<proteinExistence type="predicted"/>
<dbReference type="InterPro" id="IPR009006">
    <property type="entry name" value="Ala_racemase/Decarboxylase_C"/>
</dbReference>
<organism evidence="5">
    <name type="scientific">Streptomyces sp. R35</name>
    <dbReference type="NCBI Taxonomy" id="3238630"/>
    <lineage>
        <taxon>Bacteria</taxon>
        <taxon>Bacillati</taxon>
        <taxon>Actinomycetota</taxon>
        <taxon>Actinomycetes</taxon>
        <taxon>Kitasatosporales</taxon>
        <taxon>Streptomycetaceae</taxon>
        <taxon>Streptomyces</taxon>
    </lineage>
</organism>
<comment type="cofactor">
    <cofactor evidence="1 3">
        <name>pyridoxal 5'-phosphate</name>
        <dbReference type="ChEBI" id="CHEBI:597326"/>
    </cofactor>
</comment>
<feature type="domain" description="Orn/DAP/Arg decarboxylase 2 N-terminal" evidence="4">
    <location>
        <begin position="59"/>
        <end position="300"/>
    </location>
</feature>
<dbReference type="InterPro" id="IPR000183">
    <property type="entry name" value="Orn/DAP/Arg_de-COase"/>
</dbReference>
<dbReference type="PANTHER" id="PTHR43727:SF2">
    <property type="entry name" value="GROUP IV DECARBOXYLASE"/>
    <property type="match status" value="1"/>
</dbReference>
<gene>
    <name evidence="5" type="ORF">AB5J50_29150</name>
</gene>
<dbReference type="GO" id="GO:0008836">
    <property type="term" value="F:diaminopimelate decarboxylase activity"/>
    <property type="evidence" value="ECO:0007669"/>
    <property type="project" value="TreeGrafter"/>
</dbReference>
<dbReference type="RefSeq" id="WP_369261177.1">
    <property type="nucleotide sequence ID" value="NZ_CP163440.1"/>
</dbReference>
<dbReference type="InterPro" id="IPR002433">
    <property type="entry name" value="Orn_de-COase"/>
</dbReference>
<dbReference type="SUPFAM" id="SSF50621">
    <property type="entry name" value="Alanine racemase C-terminal domain-like"/>
    <property type="match status" value="1"/>
</dbReference>
<dbReference type="InterPro" id="IPR022644">
    <property type="entry name" value="De-COase2_N"/>
</dbReference>
<dbReference type="GO" id="GO:0006596">
    <property type="term" value="P:polyamine biosynthetic process"/>
    <property type="evidence" value="ECO:0007669"/>
    <property type="project" value="InterPro"/>
</dbReference>
<dbReference type="AlphaFoldDB" id="A0AB39SAG4"/>
<feature type="modified residue" description="N6-(pyridoxal phosphate)lysine" evidence="3">
    <location>
        <position position="67"/>
    </location>
</feature>
<dbReference type="EMBL" id="CP163440">
    <property type="protein sequence ID" value="XDQ64562.1"/>
    <property type="molecule type" value="Genomic_DNA"/>
</dbReference>
<accession>A0AB39SAG4</accession>
<evidence type="ECO:0000313" key="5">
    <source>
        <dbReference type="EMBL" id="XDQ64562.1"/>
    </source>
</evidence>
<dbReference type="Pfam" id="PF02784">
    <property type="entry name" value="Orn_Arg_deC_N"/>
    <property type="match status" value="1"/>
</dbReference>
<evidence type="ECO:0000259" key="4">
    <source>
        <dbReference type="Pfam" id="PF02784"/>
    </source>
</evidence>
<sequence>MTDGTRGGDTPGGDTRGWDGERLAEIAGRYGTPVHVLDIARAERAADDLLAALGGLGRPGRAYYSVKTNYLPYLLERFAGRGLGADVVSGYELRAALRAGFAPGDIVFNGPVKTEDELALAVRELVRVNIDGEHEIAALERAAASAGVTAEVGLRLFPGMPVATSSDPAFVAAAERTAVRGRFGWPTGSRELERVIGAIRAAPHLRLTAVHAHLGSQIVFPELLLAALDPVLAEAARLGVREVNIGGGFGVPGILRPRGSDRSPGPGLDPAAFLTSVDKRLAELGLADAVLACEPGRLLVSDAMCLLTRVMSRKELPDSRWLILDAGHHIAPWTGTGEVHRFQPVGRDFSPDLVPWSLAGPLCYEADIHAPDSELPADLDVGDLLVMHDSGAYALGRSNNFIRMRAGVVAIEGERADVVWRAETDEDVFRFAVAPS</sequence>
<protein>
    <recommendedName>
        <fullName evidence="4">Orn/DAP/Arg decarboxylase 2 N-terminal domain-containing protein</fullName>
    </recommendedName>
</protein>